<dbReference type="GO" id="GO:0005524">
    <property type="term" value="F:ATP binding"/>
    <property type="evidence" value="ECO:0007669"/>
    <property type="project" value="UniProtKB-KW"/>
</dbReference>
<proteinExistence type="predicted"/>
<dbReference type="Proteomes" id="UP001168478">
    <property type="component" value="Unassembled WGS sequence"/>
</dbReference>
<dbReference type="Pfam" id="PF00005">
    <property type="entry name" value="ABC_tran"/>
    <property type="match status" value="2"/>
</dbReference>
<dbReference type="InterPro" id="IPR003593">
    <property type="entry name" value="AAA+_ATPase"/>
</dbReference>
<dbReference type="SUPFAM" id="SSF52540">
    <property type="entry name" value="P-loop containing nucleoside triphosphate hydrolases"/>
    <property type="match status" value="2"/>
</dbReference>
<dbReference type="EMBL" id="JAUEIF010000006">
    <property type="protein sequence ID" value="MDN0025425.1"/>
    <property type="molecule type" value="Genomic_DNA"/>
</dbReference>
<name>A0AAW7JJP1_9BACT</name>
<evidence type="ECO:0000256" key="1">
    <source>
        <dbReference type="ARBA" id="ARBA00022741"/>
    </source>
</evidence>
<dbReference type="AlphaFoldDB" id="A0AAW7JJP1"/>
<protein>
    <submittedName>
        <fullName evidence="5">ATP-binding cassette domain-containing protein</fullName>
    </submittedName>
</protein>
<dbReference type="EMBL" id="JAUEIE010000004">
    <property type="protein sequence ID" value="MDN0022578.1"/>
    <property type="molecule type" value="Genomic_DNA"/>
</dbReference>
<evidence type="ECO:0000313" key="4">
    <source>
        <dbReference type="EMBL" id="MDN0022578.1"/>
    </source>
</evidence>
<gene>
    <name evidence="4" type="ORF">QVN81_05995</name>
    <name evidence="5" type="ORF">QVN84_07830</name>
</gene>
<dbReference type="Gene3D" id="3.40.50.300">
    <property type="entry name" value="P-loop containing nucleotide triphosphate hydrolases"/>
    <property type="match status" value="2"/>
</dbReference>
<dbReference type="PROSITE" id="PS50893">
    <property type="entry name" value="ABC_TRANSPORTER_2"/>
    <property type="match status" value="2"/>
</dbReference>
<reference evidence="5" key="1">
    <citation type="submission" date="2023-06" db="EMBL/GenBank/DDBJ databases">
        <authorList>
            <person name="Zeman M."/>
            <person name="Kubasova T."/>
            <person name="Jahodarova E."/>
            <person name="Nykrynova M."/>
            <person name="Rychlik I."/>
        </authorList>
    </citation>
    <scope>NUCLEOTIDE SEQUENCE</scope>
    <source>
        <strain evidence="5">ET15</strain>
        <strain evidence="4">ET37</strain>
    </source>
</reference>
<dbReference type="InterPro" id="IPR050334">
    <property type="entry name" value="Molybdenum_import_ModC"/>
</dbReference>
<dbReference type="SMART" id="SM00382">
    <property type="entry name" value="AAA"/>
    <property type="match status" value="2"/>
</dbReference>
<dbReference type="InterPro" id="IPR017871">
    <property type="entry name" value="ABC_transporter-like_CS"/>
</dbReference>
<dbReference type="PANTHER" id="PTHR43514">
    <property type="entry name" value="ABC TRANSPORTER I FAMILY MEMBER 10"/>
    <property type="match status" value="1"/>
</dbReference>
<feature type="domain" description="ABC transporter" evidence="3">
    <location>
        <begin position="5"/>
        <end position="254"/>
    </location>
</feature>
<organism evidence="5 7">
    <name type="scientific">Leyella lascolaii</name>
    <dbReference type="NCBI Taxonomy" id="1776379"/>
    <lineage>
        <taxon>Bacteria</taxon>
        <taxon>Pseudomonadati</taxon>
        <taxon>Bacteroidota</taxon>
        <taxon>Bacteroidia</taxon>
        <taxon>Bacteroidales</taxon>
        <taxon>Prevotellaceae</taxon>
        <taxon>Leyella</taxon>
    </lineage>
</organism>
<keyword evidence="6" id="KW-1185">Reference proteome</keyword>
<reference evidence="5" key="2">
    <citation type="submission" date="2023-08" db="EMBL/GenBank/DDBJ databases">
        <title>Identification and characterization of horizontal gene transfer across gut microbiota members of farm animals based on homology search.</title>
        <authorList>
            <person name="Schwarzerova J."/>
            <person name="Nykrynova M."/>
            <person name="Jureckova K."/>
            <person name="Cejkova D."/>
            <person name="Rychlik I."/>
        </authorList>
    </citation>
    <scope>NUCLEOTIDE SEQUENCE</scope>
    <source>
        <strain evidence="5">ET15</strain>
        <strain evidence="4">ET37</strain>
    </source>
</reference>
<evidence type="ECO:0000313" key="6">
    <source>
        <dbReference type="Proteomes" id="UP001167831"/>
    </source>
</evidence>
<feature type="domain" description="ABC transporter" evidence="3">
    <location>
        <begin position="281"/>
        <end position="497"/>
    </location>
</feature>
<evidence type="ECO:0000256" key="2">
    <source>
        <dbReference type="ARBA" id="ARBA00022840"/>
    </source>
</evidence>
<evidence type="ECO:0000259" key="3">
    <source>
        <dbReference type="PROSITE" id="PS50893"/>
    </source>
</evidence>
<evidence type="ECO:0000313" key="5">
    <source>
        <dbReference type="EMBL" id="MDN0025425.1"/>
    </source>
</evidence>
<keyword evidence="2 5" id="KW-0067">ATP-binding</keyword>
<dbReference type="GO" id="GO:0016887">
    <property type="term" value="F:ATP hydrolysis activity"/>
    <property type="evidence" value="ECO:0007669"/>
    <property type="project" value="InterPro"/>
</dbReference>
<accession>A0AAW7JJP1</accession>
<sequence length="497" mass="57424">MQKVIEIKDGIARKPEWRMKTPVNFELLSGEQLAVIGKNASGKSMFIDMLTGKHPLVSDNSLKYDFSPDNHEYVSDNIKYIRFKDSYGSDADRAYYMQQRWNQGELGDSYITVAHKVKTEYGNLLKKVAEDDAYMRLYNMFSIDTIMDKRIISLSSGELRRLILALAILNQPRILIIDNPFIGLDCQTREMLKAILKTLCETQIIQLILVVDEHKEIPDFITHVIEVCNMSVMPKQTREEYVSRHNITAAEDASHGYDRRNEIIKLPYENDKKTFSYEYAIRMRDVTISYGNNLILNKINWCVKNGERWAITGRNGSGKSTLLSIVCADNPQSYACDVTLFDKRRGCGESIWEIKRHIGYVSPEMHRAFKHDIPAINIVRSGLDDSKVRNRRLTEETSALCHFWMDRFGIEHLAERTFLKMSSGEQRLVLLARAFVKDPELLILDEPLHGLDNDNKTLANNIIDAFCERKNKTLIVVTHYKEELPRCIDRELKLEKS</sequence>
<evidence type="ECO:0000313" key="7">
    <source>
        <dbReference type="Proteomes" id="UP001168478"/>
    </source>
</evidence>
<dbReference type="PANTHER" id="PTHR43514:SF4">
    <property type="entry name" value="ABC TRANSPORTER I FAMILY MEMBER 10"/>
    <property type="match status" value="1"/>
</dbReference>
<dbReference type="InterPro" id="IPR003439">
    <property type="entry name" value="ABC_transporter-like_ATP-bd"/>
</dbReference>
<comment type="caution">
    <text evidence="5">The sequence shown here is derived from an EMBL/GenBank/DDBJ whole genome shotgun (WGS) entry which is preliminary data.</text>
</comment>
<dbReference type="Proteomes" id="UP001167831">
    <property type="component" value="Unassembled WGS sequence"/>
</dbReference>
<dbReference type="InterPro" id="IPR027417">
    <property type="entry name" value="P-loop_NTPase"/>
</dbReference>
<dbReference type="PROSITE" id="PS00211">
    <property type="entry name" value="ABC_TRANSPORTER_1"/>
    <property type="match status" value="2"/>
</dbReference>
<keyword evidence="1" id="KW-0547">Nucleotide-binding</keyword>